<proteinExistence type="predicted"/>
<comment type="caution">
    <text evidence="2">The sequence shown here is derived from an EMBL/GenBank/DDBJ whole genome shotgun (WGS) entry which is preliminary data.</text>
</comment>
<dbReference type="EMBL" id="JBHSYQ010000004">
    <property type="protein sequence ID" value="MFC6998025.1"/>
    <property type="molecule type" value="Genomic_DNA"/>
</dbReference>
<dbReference type="Proteomes" id="UP001596405">
    <property type="component" value="Unassembled WGS sequence"/>
</dbReference>
<name>A0ABW2DLX4_9BACT</name>
<protein>
    <submittedName>
        <fullName evidence="2">Uncharacterized protein</fullName>
    </submittedName>
</protein>
<evidence type="ECO:0000313" key="3">
    <source>
        <dbReference type="Proteomes" id="UP001596405"/>
    </source>
</evidence>
<keyword evidence="1" id="KW-0732">Signal</keyword>
<feature type="signal peptide" evidence="1">
    <location>
        <begin position="1"/>
        <end position="22"/>
    </location>
</feature>
<accession>A0ABW2DLX4</accession>
<sequence>MKKLLLLSFSLLPLFTSCQSSGANESGLSEEQEKERALRIVKAELKVLDATVTDADVLYVGVKDDGTRRDGYAEYLCQLMKDSSTTVSRVKVVKVGSHNDPAKDNAYGILLGEAWCR</sequence>
<dbReference type="PROSITE" id="PS51257">
    <property type="entry name" value="PROKAR_LIPOPROTEIN"/>
    <property type="match status" value="1"/>
</dbReference>
<dbReference type="Gene3D" id="3.30.300.300">
    <property type="match status" value="1"/>
</dbReference>
<reference evidence="3" key="1">
    <citation type="journal article" date="2019" name="Int. J. Syst. Evol. Microbiol.">
        <title>The Global Catalogue of Microorganisms (GCM) 10K type strain sequencing project: providing services to taxonomists for standard genome sequencing and annotation.</title>
        <authorList>
            <consortium name="The Broad Institute Genomics Platform"/>
            <consortium name="The Broad Institute Genome Sequencing Center for Infectious Disease"/>
            <person name="Wu L."/>
            <person name="Ma J."/>
        </authorList>
    </citation>
    <scope>NUCLEOTIDE SEQUENCE [LARGE SCALE GENOMIC DNA]</scope>
    <source>
        <strain evidence="3">CGMCC 4.7393</strain>
    </source>
</reference>
<feature type="chain" id="PRO_5046714504" evidence="1">
    <location>
        <begin position="23"/>
        <end position="117"/>
    </location>
</feature>
<evidence type="ECO:0000256" key="1">
    <source>
        <dbReference type="SAM" id="SignalP"/>
    </source>
</evidence>
<evidence type="ECO:0000313" key="2">
    <source>
        <dbReference type="EMBL" id="MFC6998025.1"/>
    </source>
</evidence>
<gene>
    <name evidence="2" type="ORF">ACFQHR_10340</name>
</gene>
<keyword evidence="3" id="KW-1185">Reference proteome</keyword>
<dbReference type="RefSeq" id="WP_153042193.1">
    <property type="nucleotide sequence ID" value="NZ_JBHSYQ010000004.1"/>
</dbReference>
<organism evidence="2 3">
    <name type="scientific">Rufibacter roseus</name>
    <dbReference type="NCBI Taxonomy" id="1567108"/>
    <lineage>
        <taxon>Bacteria</taxon>
        <taxon>Pseudomonadati</taxon>
        <taxon>Bacteroidota</taxon>
        <taxon>Cytophagia</taxon>
        <taxon>Cytophagales</taxon>
        <taxon>Hymenobacteraceae</taxon>
        <taxon>Rufibacter</taxon>
    </lineage>
</organism>